<dbReference type="EMBL" id="JAGPYM010000090">
    <property type="protein sequence ID" value="KAH6867770.1"/>
    <property type="molecule type" value="Genomic_DNA"/>
</dbReference>
<reference evidence="3 4" key="1">
    <citation type="journal article" date="2021" name="Nat. Commun.">
        <title>Genetic determinants of endophytism in the Arabidopsis root mycobiome.</title>
        <authorList>
            <person name="Mesny F."/>
            <person name="Miyauchi S."/>
            <person name="Thiergart T."/>
            <person name="Pickel B."/>
            <person name="Atanasova L."/>
            <person name="Karlsson M."/>
            <person name="Huettel B."/>
            <person name="Barry K.W."/>
            <person name="Haridas S."/>
            <person name="Chen C."/>
            <person name="Bauer D."/>
            <person name="Andreopoulos W."/>
            <person name="Pangilinan J."/>
            <person name="LaButti K."/>
            <person name="Riley R."/>
            <person name="Lipzen A."/>
            <person name="Clum A."/>
            <person name="Drula E."/>
            <person name="Henrissat B."/>
            <person name="Kohler A."/>
            <person name="Grigoriev I.V."/>
            <person name="Martin F.M."/>
            <person name="Hacquard S."/>
        </authorList>
    </citation>
    <scope>NUCLEOTIDE SEQUENCE [LARGE SCALE GENOMIC DNA]</scope>
    <source>
        <strain evidence="3 4">MPI-CAGE-CH-0241</strain>
    </source>
</reference>
<name>A0A9P9AHV7_9HYPO</name>
<feature type="region of interest" description="Disordered" evidence="1">
    <location>
        <begin position="250"/>
        <end position="428"/>
    </location>
</feature>
<dbReference type="Proteomes" id="UP000777438">
    <property type="component" value="Unassembled WGS sequence"/>
</dbReference>
<feature type="compositionally biased region" description="Polar residues" evidence="1">
    <location>
        <begin position="362"/>
        <end position="377"/>
    </location>
</feature>
<feature type="compositionally biased region" description="Low complexity" evidence="1">
    <location>
        <begin position="381"/>
        <end position="426"/>
    </location>
</feature>
<keyword evidence="2" id="KW-0732">Signal</keyword>
<dbReference type="AlphaFoldDB" id="A0A9P9AHV7"/>
<feature type="signal peptide" evidence="2">
    <location>
        <begin position="1"/>
        <end position="21"/>
    </location>
</feature>
<evidence type="ECO:0000256" key="2">
    <source>
        <dbReference type="SAM" id="SignalP"/>
    </source>
</evidence>
<feature type="chain" id="PRO_5040360601" description="CBM-cenC domain-containing protein" evidence="2">
    <location>
        <begin position="22"/>
        <end position="498"/>
    </location>
</feature>
<feature type="non-terminal residue" evidence="3">
    <location>
        <position position="498"/>
    </location>
</feature>
<gene>
    <name evidence="3" type="ORF">B0T10DRAFT_611739</name>
</gene>
<evidence type="ECO:0000313" key="4">
    <source>
        <dbReference type="Proteomes" id="UP000777438"/>
    </source>
</evidence>
<protein>
    <recommendedName>
        <fullName evidence="5">CBM-cenC domain-containing protein</fullName>
    </recommendedName>
</protein>
<evidence type="ECO:0000313" key="3">
    <source>
        <dbReference type="EMBL" id="KAH6867770.1"/>
    </source>
</evidence>
<keyword evidence="4" id="KW-1185">Reference proteome</keyword>
<evidence type="ECO:0000256" key="1">
    <source>
        <dbReference type="SAM" id="MobiDB-lite"/>
    </source>
</evidence>
<evidence type="ECO:0008006" key="5">
    <source>
        <dbReference type="Google" id="ProtNLM"/>
    </source>
</evidence>
<organism evidence="3 4">
    <name type="scientific">Thelonectria olida</name>
    <dbReference type="NCBI Taxonomy" id="1576542"/>
    <lineage>
        <taxon>Eukaryota</taxon>
        <taxon>Fungi</taxon>
        <taxon>Dikarya</taxon>
        <taxon>Ascomycota</taxon>
        <taxon>Pezizomycotina</taxon>
        <taxon>Sordariomycetes</taxon>
        <taxon>Hypocreomycetidae</taxon>
        <taxon>Hypocreales</taxon>
        <taxon>Nectriaceae</taxon>
        <taxon>Thelonectria</taxon>
    </lineage>
</organism>
<feature type="region of interest" description="Disordered" evidence="1">
    <location>
        <begin position="58"/>
        <end position="94"/>
    </location>
</feature>
<proteinExistence type="predicted"/>
<sequence length="498" mass="50636">MRSLIGLVALAFSGTFDLAAASRCKPSSSIATTGTPTGTPVSTETPVSRIVKNLVSNGNFAERDPNDPTKAPNYKVDGEGKIVEGQGHTGDGSTERGCIELQARQSGSATKRKRAVGPSARISQDLFHLDVRTPYTVRFFYAVVTAPSSLNICQLNAYLGTNGFFSTWIFSIGSSVTWSTVLLQTNAPQAAASLSVSITCFNSGNAAVYVDSIFMSNQVTPANINEFAIDYGTPATSATSTTSIGGSTAGLSSTSSAGASSTTSSSISSTTTSSTTSSSIASTATSSTTPFSISSTTTSSTTSFSASDTETSTAESTSLSTPSYTSLSDFETWPQESTPVPTTTSETWLPNNSPVSSTPSTGAGSAVQTTTASTGTEDANDGTTSTPSSSSTSSQSTTGSSGDTTQTPQSPTATASSASSTTSDSSVCPAGIDAPGGCTAKRGVPTQTVSLPGIGDVPDGVEPQADRTCWAYGVKKNGWWDTDETGGPQNTIEDCALL</sequence>
<accession>A0A9P9AHV7</accession>
<feature type="compositionally biased region" description="Low complexity" evidence="1">
    <location>
        <begin position="336"/>
        <end position="361"/>
    </location>
</feature>
<comment type="caution">
    <text evidence="3">The sequence shown here is derived from an EMBL/GenBank/DDBJ whole genome shotgun (WGS) entry which is preliminary data.</text>
</comment>
<dbReference type="OrthoDB" id="5388283at2759"/>
<feature type="compositionally biased region" description="Low complexity" evidence="1">
    <location>
        <begin position="250"/>
        <end position="328"/>
    </location>
</feature>
<feature type="region of interest" description="Disordered" evidence="1">
    <location>
        <begin position="26"/>
        <end position="45"/>
    </location>
</feature>